<keyword evidence="3" id="KW-1185">Reference proteome</keyword>
<evidence type="ECO:0000313" key="3">
    <source>
        <dbReference type="Proteomes" id="UP000305888"/>
    </source>
</evidence>
<dbReference type="InterPro" id="IPR036118">
    <property type="entry name" value="UreE_N_sf"/>
</dbReference>
<dbReference type="KEGG" id="ppru:FDP22_04110"/>
<name>A0A5B8FGD2_9RHOB</name>
<evidence type="ECO:0000313" key="2">
    <source>
        <dbReference type="EMBL" id="QDL91041.1"/>
    </source>
</evidence>
<feature type="domain" description="UreE urease accessory N-terminal" evidence="1">
    <location>
        <begin position="23"/>
        <end position="85"/>
    </location>
</feature>
<dbReference type="InterPro" id="IPR004029">
    <property type="entry name" value="UreE_N"/>
</dbReference>
<sequence>MTGAASEPLLLTAILGHAGERGLHERLHALEHRGRLEVIAVPAAEAARRRMRVTTDRGRACAIALERSARLSDGAVLHLGADLAIVARIDSGARLRLRPHSVEAALRLGHCCGNLHWKVDFTGDVLEVILDGPEQGYLDRLADVAAYAPFDIIAPEAPR</sequence>
<dbReference type="EMBL" id="CP040818">
    <property type="protein sequence ID" value="QDL91041.1"/>
    <property type="molecule type" value="Genomic_DNA"/>
</dbReference>
<dbReference type="AlphaFoldDB" id="A0A5B8FGD2"/>
<gene>
    <name evidence="2" type="ORF">FDP22_04110</name>
</gene>
<organism evidence="2 3">
    <name type="scientific">Paroceanicella profunda</name>
    <dbReference type="NCBI Taxonomy" id="2579971"/>
    <lineage>
        <taxon>Bacteria</taxon>
        <taxon>Pseudomonadati</taxon>
        <taxon>Pseudomonadota</taxon>
        <taxon>Alphaproteobacteria</taxon>
        <taxon>Rhodobacterales</taxon>
        <taxon>Paracoccaceae</taxon>
        <taxon>Paroceanicella</taxon>
    </lineage>
</organism>
<evidence type="ECO:0000259" key="1">
    <source>
        <dbReference type="SMART" id="SM00988"/>
    </source>
</evidence>
<dbReference type="OrthoDB" id="7376380at2"/>
<accession>A0A5B8FGD2</accession>
<dbReference type="Pfam" id="PF02814">
    <property type="entry name" value="UreE_N"/>
    <property type="match status" value="1"/>
</dbReference>
<reference evidence="2 3" key="1">
    <citation type="submission" date="2019-06" db="EMBL/GenBank/DDBJ databases">
        <title>Genome sequence of Rhodobacteraceae bacterium D4M1.</title>
        <authorList>
            <person name="Cao J."/>
        </authorList>
    </citation>
    <scope>NUCLEOTIDE SEQUENCE [LARGE SCALE GENOMIC DNA]</scope>
    <source>
        <strain evidence="2 3">D4M1</strain>
    </source>
</reference>
<dbReference type="Gene3D" id="2.60.260.20">
    <property type="entry name" value="Urease metallochaperone UreE, N-terminal domain"/>
    <property type="match status" value="1"/>
</dbReference>
<dbReference type="RefSeq" id="WP_138578509.1">
    <property type="nucleotide sequence ID" value="NZ_CP040818.1"/>
</dbReference>
<dbReference type="Proteomes" id="UP000305888">
    <property type="component" value="Chromosome"/>
</dbReference>
<dbReference type="SMART" id="SM00988">
    <property type="entry name" value="UreE_N"/>
    <property type="match status" value="1"/>
</dbReference>
<dbReference type="SUPFAM" id="SSF69287">
    <property type="entry name" value="Urease metallochaperone UreE, N-terminal domain"/>
    <property type="match status" value="1"/>
</dbReference>
<protein>
    <submittedName>
        <fullName evidence="2">Urease accessory protein UreE</fullName>
    </submittedName>
</protein>
<proteinExistence type="predicted"/>